<dbReference type="PANTHER" id="PTHR43196:SF2">
    <property type="entry name" value="PHOSPHOADENOSINE PHOSPHOSULFATE REDUCTASE"/>
    <property type="match status" value="1"/>
</dbReference>
<dbReference type="OrthoDB" id="9774475at2"/>
<dbReference type="RefSeq" id="WP_062196484.1">
    <property type="nucleotide sequence ID" value="NZ_DF967967.1"/>
</dbReference>
<dbReference type="InterPro" id="IPR014729">
    <property type="entry name" value="Rossmann-like_a/b/a_fold"/>
</dbReference>
<dbReference type="Gene3D" id="3.40.50.620">
    <property type="entry name" value="HUPs"/>
    <property type="match status" value="1"/>
</dbReference>
<dbReference type="AlphaFoldDB" id="A0A7U9KMQ8"/>
<feature type="domain" description="Phosphoadenosine phosphosulphate reductase" evidence="1">
    <location>
        <begin position="9"/>
        <end position="122"/>
    </location>
</feature>
<protein>
    <submittedName>
        <fullName evidence="2">3'-phosphoadenosine 5'-phosphosulfate sulfotransferase</fullName>
    </submittedName>
</protein>
<dbReference type="GO" id="GO:0003824">
    <property type="term" value="F:catalytic activity"/>
    <property type="evidence" value="ECO:0007669"/>
    <property type="project" value="InterPro"/>
</dbReference>
<keyword evidence="3" id="KW-1185">Reference proteome</keyword>
<dbReference type="InterPro" id="IPR050128">
    <property type="entry name" value="Sulfate_adenylyltrnsfr_sub2"/>
</dbReference>
<organism evidence="2 3">
    <name type="scientific">Anaerolinea thermolimosa</name>
    <dbReference type="NCBI Taxonomy" id="229919"/>
    <lineage>
        <taxon>Bacteria</taxon>
        <taxon>Bacillati</taxon>
        <taxon>Chloroflexota</taxon>
        <taxon>Anaerolineae</taxon>
        <taxon>Anaerolineales</taxon>
        <taxon>Anaerolineaceae</taxon>
        <taxon>Anaerolinea</taxon>
    </lineage>
</organism>
<dbReference type="SUPFAM" id="SSF52402">
    <property type="entry name" value="Adenine nucleotide alpha hydrolases-like"/>
    <property type="match status" value="1"/>
</dbReference>
<dbReference type="Proteomes" id="UP000253922">
    <property type="component" value="Unassembled WGS sequence"/>
</dbReference>
<dbReference type="Pfam" id="PF01507">
    <property type="entry name" value="PAPS_reduct"/>
    <property type="match status" value="1"/>
</dbReference>
<evidence type="ECO:0000313" key="3">
    <source>
        <dbReference type="Proteomes" id="UP000253922"/>
    </source>
</evidence>
<accession>A0A7U9KMQ8</accession>
<dbReference type="InterPro" id="IPR002500">
    <property type="entry name" value="PAPS_reduct_dom"/>
</dbReference>
<reference evidence="3" key="1">
    <citation type="submission" date="2015-07" db="EMBL/GenBank/DDBJ databases">
        <title>Draft Genome Sequences of Anaerolinea thermolimosa IMO-1, Bellilinea caldifistulae GOMI-1, Leptolinea tardivitalis YMTK-2, Levilinea saccharolytica KIBI-1,Longilinea arvoryzae KOME-1, Previously Described as Members of the Anaerolineaceae (Chloroflexi).</title>
        <authorList>
            <person name="Sekiguchi Y."/>
            <person name="Ohashi A."/>
            <person name="Matsuura N."/>
            <person name="Tourlousse M.D."/>
        </authorList>
    </citation>
    <scope>NUCLEOTIDE SEQUENCE [LARGE SCALE GENOMIC DNA]</scope>
    <source>
        <strain evidence="3">IMO-1</strain>
    </source>
</reference>
<dbReference type="EMBL" id="DF967967">
    <property type="protein sequence ID" value="GAP08694.1"/>
    <property type="molecule type" value="Genomic_DNA"/>
</dbReference>
<gene>
    <name evidence="2" type="ORF">ATHL_03601</name>
</gene>
<proteinExistence type="predicted"/>
<sequence>MTTQQPVRHIVSLSGGKDSTALAIYLRDRIPNLEYVFCDTGEELPETYEYLDKLEAILGKRIEKLNPERPFRHYLEVYRGVLPDARTRWCTRKLKIEPFERYVGDDLVYNYIGIRADEPHRKGYISTKPNIVPKYPFIEDGIVREDVFRILEESGLGLPKYYEWRSRSGCYFCFFQQRIEWIGLAQKHPDKFQRAVEMEKYNPETGESYTWVPGESLRDLIKPERAEEIKAHSQSRPTSLEKAAPNTPLSKIFKANIYDDLGDDSCLICHL</sequence>
<evidence type="ECO:0000313" key="2">
    <source>
        <dbReference type="EMBL" id="GAP08694.1"/>
    </source>
</evidence>
<dbReference type="PANTHER" id="PTHR43196">
    <property type="entry name" value="SULFATE ADENYLYLTRANSFERASE SUBUNIT 2"/>
    <property type="match status" value="1"/>
</dbReference>
<evidence type="ECO:0000259" key="1">
    <source>
        <dbReference type="Pfam" id="PF01507"/>
    </source>
</evidence>
<name>A0A7U9KMQ8_9CHLR</name>